<evidence type="ECO:0000313" key="3">
    <source>
        <dbReference type="Proteomes" id="UP000264071"/>
    </source>
</evidence>
<feature type="chain" id="PRO_5017556180" description="Secreted protein" evidence="1">
    <location>
        <begin position="21"/>
        <end position="203"/>
    </location>
</feature>
<sequence length="203" mass="22257">MAIVMVLTSPALLAASKASASKASSTARDVMMPVDSSAAFLTALRTHCGRAYEGQLVNPQPADSAMRGQRLVMHVRGCGDTVRVPFHVGDNRSRTWVFTRTSNGVRLKHDHRHEDGSEDRVTQYGGDAMAPRAASHVEFPADSATAALIPTARTNVWTVELTPTRFSYQLRREGSDRRFRVDFDLTRPITPPPAPWGADTKAR</sequence>
<comment type="caution">
    <text evidence="2">The sequence shown here is derived from an EMBL/GenBank/DDBJ whole genome shotgun (WGS) entry which is preliminary data.</text>
</comment>
<dbReference type="EMBL" id="DPIY01000012">
    <property type="protein sequence ID" value="HCT59193.1"/>
    <property type="molecule type" value="Genomic_DNA"/>
</dbReference>
<protein>
    <recommendedName>
        <fullName evidence="4">Secreted protein</fullName>
    </recommendedName>
</protein>
<dbReference type="Proteomes" id="UP000264071">
    <property type="component" value="Unassembled WGS sequence"/>
</dbReference>
<feature type="signal peptide" evidence="1">
    <location>
        <begin position="1"/>
        <end position="20"/>
    </location>
</feature>
<proteinExistence type="predicted"/>
<accession>A0A3D4VDK2</accession>
<evidence type="ECO:0000313" key="2">
    <source>
        <dbReference type="EMBL" id="HCT59193.1"/>
    </source>
</evidence>
<name>A0A3D4VDK2_9BACT</name>
<gene>
    <name evidence="2" type="ORF">DGD08_18485</name>
</gene>
<evidence type="ECO:0000256" key="1">
    <source>
        <dbReference type="SAM" id="SignalP"/>
    </source>
</evidence>
<keyword evidence="1" id="KW-0732">Signal</keyword>
<organism evidence="2 3">
    <name type="scientific">Gemmatimonas aurantiaca</name>
    <dbReference type="NCBI Taxonomy" id="173480"/>
    <lineage>
        <taxon>Bacteria</taxon>
        <taxon>Pseudomonadati</taxon>
        <taxon>Gemmatimonadota</taxon>
        <taxon>Gemmatimonadia</taxon>
        <taxon>Gemmatimonadales</taxon>
        <taxon>Gemmatimonadaceae</taxon>
        <taxon>Gemmatimonas</taxon>
    </lineage>
</organism>
<evidence type="ECO:0008006" key="4">
    <source>
        <dbReference type="Google" id="ProtNLM"/>
    </source>
</evidence>
<reference evidence="2 3" key="1">
    <citation type="journal article" date="2018" name="Nat. Biotechnol.">
        <title>A standardized bacterial taxonomy based on genome phylogeny substantially revises the tree of life.</title>
        <authorList>
            <person name="Parks D.H."/>
            <person name="Chuvochina M."/>
            <person name="Waite D.W."/>
            <person name="Rinke C."/>
            <person name="Skarshewski A."/>
            <person name="Chaumeil P.A."/>
            <person name="Hugenholtz P."/>
        </authorList>
    </citation>
    <scope>NUCLEOTIDE SEQUENCE [LARGE SCALE GENOMIC DNA]</scope>
    <source>
        <strain evidence="2">UBA8844</strain>
    </source>
</reference>
<dbReference type="AlphaFoldDB" id="A0A3D4VDK2"/>